<dbReference type="PANTHER" id="PTHR43582">
    <property type="entry name" value="LINEARMYCIN RESISTANCE ATP-BINDING PROTEIN LNRL"/>
    <property type="match status" value="1"/>
</dbReference>
<sequence>MVEVNQIEVRNVSKSYGKNKSLDRLSLSVKEGQIYGLLGANGSGKSTLLKLLATVLEPSGGDITIAGFDIKKQTKPIRELIGYVPQELSIWEEATVLENAQYWSAFASKKLTKSALINHLEMIGLGDRAHDKVKTLSGGMKRKLNIVIALLHDPEILLMDEPTVGIDFQSKFEINQLIKQLAQDGKTILYTTHDVVEVLFLCDEIGVLKEGQLHYSGTLQKAREKAGSAASTLTDEEVLYRLVNGELF</sequence>
<dbReference type="AlphaFoldDB" id="U6SLW4"/>
<proteinExistence type="predicted"/>
<accession>U6SLW4</accession>
<keyword evidence="1" id="KW-0547">Nucleotide-binding</keyword>
<dbReference type="EMBL" id="ATAE01000042">
    <property type="protein sequence ID" value="ERN51890.1"/>
    <property type="molecule type" value="Genomic_DNA"/>
</dbReference>
<reference evidence="4 5" key="1">
    <citation type="journal article" date="2013" name="Genome Announc.">
        <title>Genome Sequence of the Extreme Obligate Alkaliphile Bacillus marmarensis Strain DSM 21297.</title>
        <authorList>
            <person name="Wernick D.G."/>
            <person name="Choi K.Y."/>
            <person name="Tat C.A."/>
            <person name="Lafontaine Rivera J.G."/>
            <person name="Liao J.C."/>
        </authorList>
    </citation>
    <scope>NUCLEOTIDE SEQUENCE [LARGE SCALE GENOMIC DNA]</scope>
    <source>
        <strain evidence="4 5">DSM 21297</strain>
    </source>
</reference>
<dbReference type="Gene3D" id="3.40.50.300">
    <property type="entry name" value="P-loop containing nucleotide triphosphate hydrolases"/>
    <property type="match status" value="1"/>
</dbReference>
<dbReference type="Proteomes" id="UP000017170">
    <property type="component" value="Unassembled WGS sequence"/>
</dbReference>
<name>U6SLW4_9BACI</name>
<dbReference type="InterPro" id="IPR003439">
    <property type="entry name" value="ABC_transporter-like_ATP-bd"/>
</dbReference>
<feature type="domain" description="ABC transporter" evidence="3">
    <location>
        <begin position="7"/>
        <end position="235"/>
    </location>
</feature>
<dbReference type="InterPro" id="IPR003593">
    <property type="entry name" value="AAA+_ATPase"/>
</dbReference>
<dbReference type="SUPFAM" id="SSF52540">
    <property type="entry name" value="P-loop containing nucleoside triphosphate hydrolases"/>
    <property type="match status" value="1"/>
</dbReference>
<dbReference type="InterPro" id="IPR027417">
    <property type="entry name" value="P-loop_NTPase"/>
</dbReference>
<dbReference type="Pfam" id="PF00005">
    <property type="entry name" value="ABC_tran"/>
    <property type="match status" value="1"/>
</dbReference>
<dbReference type="PATRIC" id="fig|1188261.3.peg.3278"/>
<evidence type="ECO:0000313" key="4">
    <source>
        <dbReference type="EMBL" id="ERN51890.1"/>
    </source>
</evidence>
<dbReference type="GO" id="GO:0005524">
    <property type="term" value="F:ATP binding"/>
    <property type="evidence" value="ECO:0007669"/>
    <property type="project" value="UniProtKB-KW"/>
</dbReference>
<dbReference type="GO" id="GO:0016887">
    <property type="term" value="F:ATP hydrolysis activity"/>
    <property type="evidence" value="ECO:0007669"/>
    <property type="project" value="InterPro"/>
</dbReference>
<dbReference type="PANTHER" id="PTHR43582:SF2">
    <property type="entry name" value="LINEARMYCIN RESISTANCE ATP-BINDING PROTEIN LNRL"/>
    <property type="match status" value="1"/>
</dbReference>
<evidence type="ECO:0000256" key="2">
    <source>
        <dbReference type="ARBA" id="ARBA00022840"/>
    </source>
</evidence>
<evidence type="ECO:0000259" key="3">
    <source>
        <dbReference type="PROSITE" id="PS50893"/>
    </source>
</evidence>
<organism evidence="4 5">
    <name type="scientific">Alkalihalophilus marmarensis DSM 21297</name>
    <dbReference type="NCBI Taxonomy" id="1188261"/>
    <lineage>
        <taxon>Bacteria</taxon>
        <taxon>Bacillati</taxon>
        <taxon>Bacillota</taxon>
        <taxon>Bacilli</taxon>
        <taxon>Bacillales</taxon>
        <taxon>Bacillaceae</taxon>
        <taxon>Alkalihalophilus</taxon>
    </lineage>
</organism>
<dbReference type="RefSeq" id="WP_022629342.1">
    <property type="nucleotide sequence ID" value="NZ_ATAE01000042.1"/>
</dbReference>
<dbReference type="PROSITE" id="PS50893">
    <property type="entry name" value="ABC_TRANSPORTER_2"/>
    <property type="match status" value="1"/>
</dbReference>
<comment type="caution">
    <text evidence="4">The sequence shown here is derived from an EMBL/GenBank/DDBJ whole genome shotgun (WGS) entry which is preliminary data.</text>
</comment>
<dbReference type="InterPro" id="IPR017871">
    <property type="entry name" value="ABC_transporter-like_CS"/>
</dbReference>
<keyword evidence="2" id="KW-0067">ATP-binding</keyword>
<evidence type="ECO:0000256" key="1">
    <source>
        <dbReference type="ARBA" id="ARBA00022741"/>
    </source>
</evidence>
<dbReference type="SMART" id="SM00382">
    <property type="entry name" value="AAA"/>
    <property type="match status" value="1"/>
</dbReference>
<gene>
    <name evidence="4" type="ORF">A33I_18940</name>
</gene>
<protein>
    <recommendedName>
        <fullName evidence="3">ABC transporter domain-containing protein</fullName>
    </recommendedName>
</protein>
<dbReference type="PROSITE" id="PS00211">
    <property type="entry name" value="ABC_TRANSPORTER_1"/>
    <property type="match status" value="1"/>
</dbReference>
<evidence type="ECO:0000313" key="5">
    <source>
        <dbReference type="Proteomes" id="UP000017170"/>
    </source>
</evidence>
<dbReference type="CDD" id="cd03230">
    <property type="entry name" value="ABC_DR_subfamily_A"/>
    <property type="match status" value="1"/>
</dbReference>
<keyword evidence="5" id="KW-1185">Reference proteome</keyword>